<feature type="compositionally biased region" description="Low complexity" evidence="1">
    <location>
        <begin position="861"/>
        <end position="881"/>
    </location>
</feature>
<organism evidence="2 3">
    <name type="scientific">Ramalina farinacea</name>
    <dbReference type="NCBI Taxonomy" id="258253"/>
    <lineage>
        <taxon>Eukaryota</taxon>
        <taxon>Fungi</taxon>
        <taxon>Dikarya</taxon>
        <taxon>Ascomycota</taxon>
        <taxon>Pezizomycotina</taxon>
        <taxon>Lecanoromycetes</taxon>
        <taxon>OSLEUM clade</taxon>
        <taxon>Lecanoromycetidae</taxon>
        <taxon>Lecanorales</taxon>
        <taxon>Lecanorineae</taxon>
        <taxon>Ramalinaceae</taxon>
        <taxon>Ramalina</taxon>
    </lineage>
</organism>
<feature type="region of interest" description="Disordered" evidence="1">
    <location>
        <begin position="813"/>
        <end position="894"/>
    </location>
</feature>
<feature type="compositionally biased region" description="Polar residues" evidence="1">
    <location>
        <begin position="1089"/>
        <end position="1098"/>
    </location>
</feature>
<feature type="region of interest" description="Disordered" evidence="1">
    <location>
        <begin position="152"/>
        <end position="334"/>
    </location>
</feature>
<feature type="compositionally biased region" description="Basic and acidic residues" evidence="1">
    <location>
        <begin position="462"/>
        <end position="481"/>
    </location>
</feature>
<feature type="compositionally biased region" description="Polar residues" evidence="1">
    <location>
        <begin position="1105"/>
        <end position="1114"/>
    </location>
</feature>
<feature type="compositionally biased region" description="Polar residues" evidence="1">
    <location>
        <begin position="240"/>
        <end position="252"/>
    </location>
</feature>
<evidence type="ECO:0000313" key="3">
    <source>
        <dbReference type="Proteomes" id="UP001161017"/>
    </source>
</evidence>
<feature type="compositionally biased region" description="Polar residues" evidence="1">
    <location>
        <begin position="319"/>
        <end position="332"/>
    </location>
</feature>
<feature type="compositionally biased region" description="Pro residues" evidence="1">
    <location>
        <begin position="1043"/>
        <end position="1055"/>
    </location>
</feature>
<feature type="compositionally biased region" description="Polar residues" evidence="1">
    <location>
        <begin position="740"/>
        <end position="751"/>
    </location>
</feature>
<name>A0AA43QQM2_9LECA</name>
<feature type="compositionally biased region" description="Basic and acidic residues" evidence="1">
    <location>
        <begin position="551"/>
        <end position="580"/>
    </location>
</feature>
<feature type="compositionally biased region" description="Basic and acidic residues" evidence="1">
    <location>
        <begin position="1072"/>
        <end position="1086"/>
    </location>
</feature>
<feature type="compositionally biased region" description="Low complexity" evidence="1">
    <location>
        <begin position="976"/>
        <end position="985"/>
    </location>
</feature>
<feature type="compositionally biased region" description="Low complexity" evidence="1">
    <location>
        <begin position="510"/>
        <end position="522"/>
    </location>
</feature>
<feature type="compositionally biased region" description="Basic and acidic residues" evidence="1">
    <location>
        <begin position="111"/>
        <end position="123"/>
    </location>
</feature>
<protein>
    <recommendedName>
        <fullName evidence="4">GPI-anchored cell surface glycoprotein</fullName>
    </recommendedName>
</protein>
<feature type="compositionally biased region" description="Polar residues" evidence="1">
    <location>
        <begin position="92"/>
        <end position="102"/>
    </location>
</feature>
<feature type="compositionally biased region" description="Polar residues" evidence="1">
    <location>
        <begin position="415"/>
        <end position="435"/>
    </location>
</feature>
<dbReference type="EMBL" id="JAPUFD010000009">
    <property type="protein sequence ID" value="MDI1489326.1"/>
    <property type="molecule type" value="Genomic_DNA"/>
</dbReference>
<dbReference type="Proteomes" id="UP001161017">
    <property type="component" value="Unassembled WGS sequence"/>
</dbReference>
<feature type="compositionally biased region" description="Polar residues" evidence="1">
    <location>
        <begin position="279"/>
        <end position="290"/>
    </location>
</feature>
<sequence length="1282" mass="138876">MSLNGLDSHEINEAYRSALTEGGCWFLLKYTTRDEVEILGKGNGGVTEAQETVTRHGEESPFPHDAVFLFATPAELKEQSLHSEISLHTAASIKSTSESHLSGITEDEDTRSEATQKPVEHGRNAGSEVSPPAGDDDDVQARHDKVNEIISAMRNHERSSSSPEGMRPRTTSDTNKALPPTPEGVRQDYPKPVSKYNSDSRPSISTLDSRMSTQSARPSTRDLSHAYEYKPKVKLGPRPSTDSASRQDTLGGTTPFRPISTLPAGLRMPTRKTVPARPRSQQTTSNFSSAPPNIPLPPPPPITPNYAAAKTSAPFADRQTATTKSTDQSSVKMTPEKKRLMKALQLRQKQLGLKTHIIDEAKPREAVGAAELVSSGLAMDTQNEDISEEPAKLDGLAIKITQTRMEGARAPATPPQSHVDSPHEIQTTVQDSPISEPQPFDGHSTQPSSVSEDDISSTKPSHYSDETVTEENKNAKSLEKDAIDEDPSSNEIAHSEPMSFQPLREDSDAPSSSSSEIVEVPIMMTENPLESHTLNRTSHKRQESSNMEFGGDGRESGTSDQVHHPVEAVNHVRDEQREPARFPIEGSDSNEQALNINFLADNPKYLEGRDAVQDGKASVADYGSPDSGIKRLSEALSKEVSDQDLPSNLGGAETHSSVDLNNVDQTVSTAIIERPDLSSGGSPIGQGDGRKASVLGLPQAPSESGDHLNTIEGPLRAQSGHASPGDVQSSGELLNAQRLPETSGTRDSTMEPSVDDTIKRAFRNGSEGQQPDVTISRQGLASPIERASSIDQTEEQFLSDDSFMEELKTAAVQEAKPMSVSKSPIRPVFSRNGTEQRPLERLQTLRSFSGPGGDGIKRDLSPSPQAIASPASARSFSASSSPFLNQPSAFAAPPKKIGVSTSISQRIKALEQLSSRPTSPTLQSPPQATFISLHDRKTSFGPASRPKMARTQDPPATPDDTAFSVNSSRLNRKPQSPTTSPNTPSKINADSMDRFFRARPESVSVTATIVRDPIDTSHNTRPSEANAMDLHQSPLVIERQSMGPPPLPPLQPPRPRYARQASARSGSSSGADMKKEASPRASRRDSFVSWRSLSSRNGSDLDLPRSTSDNSLNGTMGLDSVKEEKKDSKRSRLLKRVSSISSMSRRSIATALSPGPKEASIFEHQEPIASTTPLTLDLGDVQVQFPDTLLWKPRHMMVDEHGSLVISPSSSDKNTKVLTKRFPLTNFRPPYVPDQDRQELANSVILDFKDGSTLQCACETPQGQASMFSSLRTAHSVHQHGQ</sequence>
<accession>A0AA43QQM2</accession>
<evidence type="ECO:0008006" key="4">
    <source>
        <dbReference type="Google" id="ProtNLM"/>
    </source>
</evidence>
<feature type="region of interest" description="Disordered" evidence="1">
    <location>
        <begin position="1007"/>
        <end position="1139"/>
    </location>
</feature>
<feature type="region of interest" description="Disordered" evidence="1">
    <location>
        <begin position="92"/>
        <end position="139"/>
    </location>
</feature>
<proteinExistence type="predicted"/>
<feature type="compositionally biased region" description="Polar residues" evidence="1">
    <location>
        <begin position="912"/>
        <end position="930"/>
    </location>
</feature>
<feature type="compositionally biased region" description="Low complexity" evidence="1">
    <location>
        <begin position="1058"/>
        <end position="1071"/>
    </location>
</feature>
<feature type="region of interest" description="Disordered" evidence="1">
    <location>
        <begin position="399"/>
        <end position="589"/>
    </location>
</feature>
<feature type="compositionally biased region" description="Basic and acidic residues" evidence="1">
    <location>
        <begin position="219"/>
        <end position="231"/>
    </location>
</feature>
<feature type="region of interest" description="Disordered" evidence="1">
    <location>
        <begin position="910"/>
        <end position="989"/>
    </location>
</feature>
<feature type="compositionally biased region" description="Polar residues" evidence="1">
    <location>
        <begin position="766"/>
        <end position="779"/>
    </location>
</feature>
<feature type="region of interest" description="Disordered" evidence="1">
    <location>
        <begin position="637"/>
        <end position="793"/>
    </location>
</feature>
<evidence type="ECO:0000313" key="2">
    <source>
        <dbReference type="EMBL" id="MDI1489326.1"/>
    </source>
</evidence>
<reference evidence="2" key="1">
    <citation type="journal article" date="2023" name="Genome Biol. Evol.">
        <title>First Whole Genome Sequence and Flow Cytometry Genome Size Data for the Lichen-Forming Fungus Ramalina farinacea (Ascomycota).</title>
        <authorList>
            <person name="Llewellyn T."/>
            <person name="Mian S."/>
            <person name="Hill R."/>
            <person name="Leitch I.J."/>
            <person name="Gaya E."/>
        </authorList>
    </citation>
    <scope>NUCLEOTIDE SEQUENCE</scope>
    <source>
        <strain evidence="2">LIQ254RAFAR</strain>
    </source>
</reference>
<feature type="compositionally biased region" description="Pro residues" evidence="1">
    <location>
        <begin position="292"/>
        <end position="303"/>
    </location>
</feature>
<keyword evidence="3" id="KW-1185">Reference proteome</keyword>
<feature type="compositionally biased region" description="Polar residues" evidence="1">
    <location>
        <begin position="963"/>
        <end position="975"/>
    </location>
</feature>
<comment type="caution">
    <text evidence="2">The sequence shown here is derived from an EMBL/GenBank/DDBJ whole genome shotgun (WGS) entry which is preliminary data.</text>
</comment>
<feature type="compositionally biased region" description="Polar residues" evidence="1">
    <location>
        <begin position="654"/>
        <end position="669"/>
    </location>
</feature>
<gene>
    <name evidence="2" type="ORF">OHK93_008604</name>
</gene>
<evidence type="ECO:0000256" key="1">
    <source>
        <dbReference type="SAM" id="MobiDB-lite"/>
    </source>
</evidence>
<feature type="compositionally biased region" description="Polar residues" evidence="1">
    <location>
        <begin position="195"/>
        <end position="218"/>
    </location>
</feature>